<evidence type="ECO:0000313" key="2">
    <source>
        <dbReference type="Proteomes" id="UP000055048"/>
    </source>
</evidence>
<accession>A0A0V0UC79</accession>
<dbReference type="Proteomes" id="UP000055048">
    <property type="component" value="Unassembled WGS sequence"/>
</dbReference>
<protein>
    <submittedName>
        <fullName evidence="1">Uncharacterized protein</fullName>
    </submittedName>
</protein>
<dbReference type="AlphaFoldDB" id="A0A0V0UC79"/>
<keyword evidence="2" id="KW-1185">Reference proteome</keyword>
<comment type="caution">
    <text evidence="1">The sequence shown here is derived from an EMBL/GenBank/DDBJ whole genome shotgun (WGS) entry which is preliminary data.</text>
</comment>
<organism evidence="1 2">
    <name type="scientific">Trichinella murrelli</name>
    <dbReference type="NCBI Taxonomy" id="144512"/>
    <lineage>
        <taxon>Eukaryota</taxon>
        <taxon>Metazoa</taxon>
        <taxon>Ecdysozoa</taxon>
        <taxon>Nematoda</taxon>
        <taxon>Enoplea</taxon>
        <taxon>Dorylaimia</taxon>
        <taxon>Trichinellida</taxon>
        <taxon>Trichinellidae</taxon>
        <taxon>Trichinella</taxon>
    </lineage>
</organism>
<evidence type="ECO:0000313" key="1">
    <source>
        <dbReference type="EMBL" id="KRX48918.1"/>
    </source>
</evidence>
<name>A0A0V0UC79_9BILA</name>
<sequence length="65" mass="7674">MQIVLTTIIRIQAKNRINMKNEKLNNDEQQTRCGQKRCSNCLAFTERLQASRLCFRIDCCLKKQI</sequence>
<gene>
    <name evidence="1" type="ORF">T05_7623</name>
</gene>
<dbReference type="EMBL" id="JYDJ01000022">
    <property type="protein sequence ID" value="KRX48918.1"/>
    <property type="molecule type" value="Genomic_DNA"/>
</dbReference>
<proteinExistence type="predicted"/>
<reference evidence="1 2" key="1">
    <citation type="submission" date="2015-01" db="EMBL/GenBank/DDBJ databases">
        <title>Evolution of Trichinella species and genotypes.</title>
        <authorList>
            <person name="Korhonen P.K."/>
            <person name="Edoardo P."/>
            <person name="Giuseppe L.R."/>
            <person name="Gasser R.B."/>
        </authorList>
    </citation>
    <scope>NUCLEOTIDE SEQUENCE [LARGE SCALE GENOMIC DNA]</scope>
    <source>
        <strain evidence="1">ISS417</strain>
    </source>
</reference>